<name>A0ABS5IBT4_9PROT</name>
<keyword evidence="2" id="KW-1185">Reference proteome</keyword>
<evidence type="ECO:0000313" key="1">
    <source>
        <dbReference type="EMBL" id="MBR9971894.1"/>
    </source>
</evidence>
<evidence type="ECO:0000313" key="2">
    <source>
        <dbReference type="Proteomes" id="UP000680714"/>
    </source>
</evidence>
<reference evidence="1 2" key="1">
    <citation type="submission" date="2021-04" db="EMBL/GenBank/DDBJ databases">
        <title>Magnetospirillum sulfuroxidans sp. nov., a facultative chemolithoautotrophic sulfur-oxidizing alphaproteobacterium isolated from freshwater sediment and proposals for Paramagetospirillum gen. nov., and Magnetospirillaceae fam. nov.</title>
        <authorList>
            <person name="Koziaeva V."/>
            <person name="Geelhoed J.S."/>
            <person name="Sorokin D.Y."/>
            <person name="Grouzdev D.S."/>
        </authorList>
    </citation>
    <scope>NUCLEOTIDE SEQUENCE [LARGE SCALE GENOMIC DNA]</scope>
    <source>
        <strain evidence="1 2">J10</strain>
    </source>
</reference>
<protein>
    <submittedName>
        <fullName evidence="1">Uncharacterized protein</fullName>
    </submittedName>
</protein>
<dbReference type="Proteomes" id="UP000680714">
    <property type="component" value="Unassembled WGS sequence"/>
</dbReference>
<feature type="non-terminal residue" evidence="1">
    <location>
        <position position="182"/>
    </location>
</feature>
<dbReference type="EMBL" id="JAGTUF010000007">
    <property type="protein sequence ID" value="MBR9971894.1"/>
    <property type="molecule type" value="Genomic_DNA"/>
</dbReference>
<organism evidence="1 2">
    <name type="scientific">Magnetospirillum sulfuroxidans</name>
    <dbReference type="NCBI Taxonomy" id="611300"/>
    <lineage>
        <taxon>Bacteria</taxon>
        <taxon>Pseudomonadati</taxon>
        <taxon>Pseudomonadota</taxon>
        <taxon>Alphaproteobacteria</taxon>
        <taxon>Rhodospirillales</taxon>
        <taxon>Rhodospirillaceae</taxon>
        <taxon>Magnetospirillum</taxon>
    </lineage>
</organism>
<accession>A0ABS5IBT4</accession>
<gene>
    <name evidence="1" type="ORF">KEC16_09215</name>
</gene>
<proteinExistence type="predicted"/>
<sequence>MATSYHMVHYRRFSAQAGGLPLAKLDTLCRNALSQVDASGTALWQRAQDRVYALTAPDGRQVVLNRVADLASAVFGEMCLIQDGGFQALLELRASQVQLSNLTVAEIFSLNERSAPQGAQFVRGMIYWLAIGSHLFFVKTQSMTAEHLKDYLGWLLANWTCPERVESVSLSMQLRPRSGTGF</sequence>
<comment type="caution">
    <text evidence="1">The sequence shown here is derived from an EMBL/GenBank/DDBJ whole genome shotgun (WGS) entry which is preliminary data.</text>
</comment>